<feature type="binding site" description="axial binding residue" evidence="11">
    <location>
        <position position="478"/>
    </location>
    <ligand>
        <name>siroheme</name>
        <dbReference type="ChEBI" id="CHEBI:60052"/>
    </ligand>
    <ligandPart>
        <name>Fe</name>
        <dbReference type="ChEBI" id="CHEBI:18248"/>
    </ligandPart>
</feature>
<dbReference type="InterPro" id="IPR036136">
    <property type="entry name" value="Nit/Sulf_reduc_fer-like_dom_sf"/>
</dbReference>
<evidence type="ECO:0000256" key="5">
    <source>
        <dbReference type="ARBA" id="ARBA00022723"/>
    </source>
</evidence>
<dbReference type="InterPro" id="IPR006066">
    <property type="entry name" value="NO2/SO3_Rdtase_FeS/sirohaem_BS"/>
</dbReference>
<feature type="domain" description="Nitrite/Sulfite reductase ferredoxin-like" evidence="13">
    <location>
        <begin position="76"/>
        <end position="134"/>
    </location>
</feature>
<evidence type="ECO:0000256" key="6">
    <source>
        <dbReference type="ARBA" id="ARBA00022857"/>
    </source>
</evidence>
<dbReference type="InterPro" id="IPR005117">
    <property type="entry name" value="NiRdtase/SiRdtase_haem-b_fer"/>
</dbReference>
<dbReference type="HAMAP" id="MF_01540">
    <property type="entry name" value="CysI"/>
    <property type="match status" value="1"/>
</dbReference>
<keyword evidence="6 11" id="KW-0521">NADP</keyword>
<organism evidence="14 15">
    <name type="scientific">Natronospira proteinivora</name>
    <dbReference type="NCBI Taxonomy" id="1807133"/>
    <lineage>
        <taxon>Bacteria</taxon>
        <taxon>Pseudomonadati</taxon>
        <taxon>Pseudomonadota</taxon>
        <taxon>Gammaproteobacteria</taxon>
        <taxon>Natronospirales</taxon>
        <taxon>Natronospiraceae</taxon>
        <taxon>Natronospira</taxon>
    </lineage>
</organism>
<sequence length="573" mass="64520">MRDEKQKEQALDEVEAIKAESRGLRGRLHIGLEETVTGGIEASDTKVIKFHGIYEQDDRDVRSERKKAKLEPLYSYMLRVRIPGGVLNAKQWQQLSVLAREYANGTLRLTTRQAVQFHGIYKEQLRPLVRGLDAVLLDSIAACGDVNRNVMCTPNPLLSPLHASVQRISERLSRELLPESRAYQELWLEGRDCGGEGEVEPLYGQTYLPRKFKIAVAVPPLNDVDVFAHDIGFIAIESEGRLQGFNVSVGGGLGMSHDVADTHPRLGDVIGFCPPQDAVRVAEAIVSIQRDYGNRVNRKRSRLKYTIEDYGLDWFRKELDWRLRKPLAEARPYQFHHNGDRYGWVEAEDGLWHLTLFVENGRLNPDAIEALEEVVGRYPDIEFRVSPNQNLIIAGATAQQKLELDLLLEERGLTQAEKLSAIRLRSMACVAFPTCPLAMAEAERYLPSLLDRVEALLEKHGLGKAPITLRMTGCPNGCARPYLAEIGLVGKGPGRYNLYLGGAFNGERLNRIYRDNANEQEILTTLDMLFARYARGREENERFGDYLIRVGVTSEVISGQEVREHDHGKAVAN</sequence>
<evidence type="ECO:0000256" key="11">
    <source>
        <dbReference type="HAMAP-Rule" id="MF_01540"/>
    </source>
</evidence>
<reference evidence="14 15" key="1">
    <citation type="submission" date="2022-03" db="EMBL/GenBank/DDBJ databases">
        <title>Genomic Encyclopedia of Type Strains, Phase III (KMG-III): the genomes of soil and plant-associated and newly described type strains.</title>
        <authorList>
            <person name="Whitman W."/>
        </authorList>
    </citation>
    <scope>NUCLEOTIDE SEQUENCE [LARGE SCALE GENOMIC DNA]</scope>
    <source>
        <strain evidence="14 15">BSker1</strain>
    </source>
</reference>
<dbReference type="EC" id="1.8.1.2" evidence="11"/>
<accession>A0ABT1GBY2</accession>
<dbReference type="Pfam" id="PF03460">
    <property type="entry name" value="NIR_SIR_ferr"/>
    <property type="match status" value="2"/>
</dbReference>
<comment type="catalytic activity">
    <reaction evidence="11">
        <text>hydrogen sulfide + 3 NADP(+) + 3 H2O = sulfite + 3 NADPH + 4 H(+)</text>
        <dbReference type="Rhea" id="RHEA:13801"/>
        <dbReference type="ChEBI" id="CHEBI:15377"/>
        <dbReference type="ChEBI" id="CHEBI:15378"/>
        <dbReference type="ChEBI" id="CHEBI:17359"/>
        <dbReference type="ChEBI" id="CHEBI:29919"/>
        <dbReference type="ChEBI" id="CHEBI:57783"/>
        <dbReference type="ChEBI" id="CHEBI:58349"/>
        <dbReference type="EC" id="1.8.1.2"/>
    </reaction>
</comment>
<comment type="cofactor">
    <cofactor evidence="11">
        <name>siroheme</name>
        <dbReference type="ChEBI" id="CHEBI:60052"/>
    </cofactor>
    <text evidence="11">Binds 1 siroheme per subunit.</text>
</comment>
<keyword evidence="7 11" id="KW-0560">Oxidoreductase</keyword>
<dbReference type="InterPro" id="IPR045169">
    <property type="entry name" value="NO2/SO3_Rdtase_4Fe4S_prot"/>
</dbReference>
<comment type="pathway">
    <text evidence="11">Sulfur metabolism; hydrogen sulfide biosynthesis; hydrogen sulfide from sulfite (NADPH route): step 1/1.</text>
</comment>
<feature type="binding site" evidence="11">
    <location>
        <position position="429"/>
    </location>
    <ligand>
        <name>[4Fe-4S] cluster</name>
        <dbReference type="ChEBI" id="CHEBI:49883"/>
    </ligand>
</feature>
<dbReference type="PANTHER" id="PTHR11493:SF47">
    <property type="entry name" value="SULFITE REDUCTASE [NADPH] SUBUNIT BETA"/>
    <property type="match status" value="1"/>
</dbReference>
<evidence type="ECO:0000259" key="12">
    <source>
        <dbReference type="Pfam" id="PF01077"/>
    </source>
</evidence>
<dbReference type="InterPro" id="IPR011786">
    <property type="entry name" value="CysI"/>
</dbReference>
<comment type="similarity">
    <text evidence="1 11">Belongs to the nitrite and sulfite reductase 4Fe-4S domain family.</text>
</comment>
<proteinExistence type="inferred from homology"/>
<feature type="binding site" evidence="11">
    <location>
        <position position="478"/>
    </location>
    <ligand>
        <name>[4Fe-4S] cluster</name>
        <dbReference type="ChEBI" id="CHEBI:49883"/>
    </ligand>
</feature>
<keyword evidence="9 11" id="KW-0411">Iron-sulfur</keyword>
<dbReference type="PANTHER" id="PTHR11493">
    <property type="entry name" value="SULFITE REDUCTASE [NADPH] SUBUNIT BETA-RELATED"/>
    <property type="match status" value="1"/>
</dbReference>
<evidence type="ECO:0000313" key="15">
    <source>
        <dbReference type="Proteomes" id="UP001523550"/>
    </source>
</evidence>
<name>A0ABT1GBY2_9GAMM</name>
<comment type="function">
    <text evidence="11">Component of the sulfite reductase complex that catalyzes the 6-electron reduction of sulfite to sulfide. This is one of several activities required for the biosynthesis of L-cysteine from sulfate.</text>
</comment>
<evidence type="ECO:0000313" key="14">
    <source>
        <dbReference type="EMBL" id="MCP1727793.1"/>
    </source>
</evidence>
<comment type="caution">
    <text evidence="14">The sequence shown here is derived from an EMBL/GenBank/DDBJ whole genome shotgun (WGS) entry which is preliminary data.</text>
</comment>
<dbReference type="NCBIfam" id="NF010029">
    <property type="entry name" value="PRK13504.1"/>
    <property type="match status" value="1"/>
</dbReference>
<dbReference type="SUPFAM" id="SSF56014">
    <property type="entry name" value="Nitrite and sulphite reductase 4Fe-4S domain-like"/>
    <property type="match status" value="2"/>
</dbReference>
<feature type="binding site" evidence="11">
    <location>
        <position position="435"/>
    </location>
    <ligand>
        <name>[4Fe-4S] cluster</name>
        <dbReference type="ChEBI" id="CHEBI:49883"/>
    </ligand>
</feature>
<dbReference type="InterPro" id="IPR006067">
    <property type="entry name" value="NO2/SO3_Rdtase_4Fe4S_dom"/>
</dbReference>
<evidence type="ECO:0000256" key="2">
    <source>
        <dbReference type="ARBA" id="ARBA00022485"/>
    </source>
</evidence>
<feature type="domain" description="Nitrite/Sulfite reductase ferredoxin-like" evidence="13">
    <location>
        <begin position="348"/>
        <end position="407"/>
    </location>
</feature>
<dbReference type="Gene3D" id="3.30.413.10">
    <property type="entry name" value="Sulfite Reductase Hemoprotein, domain 1"/>
    <property type="match status" value="2"/>
</dbReference>
<keyword evidence="5 11" id="KW-0479">Metal-binding</keyword>
<dbReference type="PROSITE" id="PS00365">
    <property type="entry name" value="NIR_SIR"/>
    <property type="match status" value="1"/>
</dbReference>
<evidence type="ECO:0000256" key="4">
    <source>
        <dbReference type="ARBA" id="ARBA00022617"/>
    </source>
</evidence>
<evidence type="ECO:0000256" key="9">
    <source>
        <dbReference type="ARBA" id="ARBA00023014"/>
    </source>
</evidence>
<evidence type="ECO:0000256" key="1">
    <source>
        <dbReference type="ARBA" id="ARBA00010429"/>
    </source>
</evidence>
<feature type="domain" description="Nitrite/sulphite reductase 4Fe-4S" evidence="12">
    <location>
        <begin position="176"/>
        <end position="326"/>
    </location>
</feature>
<feature type="binding site" evidence="11">
    <location>
        <position position="474"/>
    </location>
    <ligand>
        <name>[4Fe-4S] cluster</name>
        <dbReference type="ChEBI" id="CHEBI:49883"/>
    </ligand>
</feature>
<dbReference type="PRINTS" id="PR00397">
    <property type="entry name" value="SIROHAEM"/>
</dbReference>
<keyword evidence="15" id="KW-1185">Reference proteome</keyword>
<keyword evidence="3 11" id="KW-0028">Amino-acid biosynthesis</keyword>
<keyword evidence="2 11" id="KW-0004">4Fe-4S</keyword>
<comment type="subunit">
    <text evidence="11">Alpha(8)-beta(8). The alpha component is a flavoprotein, the beta component is a hemoprotein.</text>
</comment>
<evidence type="ECO:0000259" key="13">
    <source>
        <dbReference type="Pfam" id="PF03460"/>
    </source>
</evidence>
<dbReference type="EMBL" id="JALJYF010000002">
    <property type="protein sequence ID" value="MCP1727793.1"/>
    <property type="molecule type" value="Genomic_DNA"/>
</dbReference>
<keyword evidence="10 11" id="KW-0198">Cysteine biosynthesis</keyword>
<dbReference type="RefSeq" id="WP_253448600.1">
    <property type="nucleotide sequence ID" value="NZ_JALJYF010000002.1"/>
</dbReference>
<evidence type="ECO:0000256" key="3">
    <source>
        <dbReference type="ARBA" id="ARBA00022605"/>
    </source>
</evidence>
<keyword evidence="4 11" id="KW-0349">Heme</keyword>
<protein>
    <recommendedName>
        <fullName evidence="11">Sulfite reductase [NADPH] hemoprotein beta-component</fullName>
        <shortName evidence="11">SiR-HP</shortName>
        <shortName evidence="11">SiRHP</shortName>
        <ecNumber evidence="11">1.8.1.2</ecNumber>
    </recommendedName>
</protein>
<dbReference type="GO" id="GO:0004783">
    <property type="term" value="F:sulfite reductase (NADPH) activity"/>
    <property type="evidence" value="ECO:0007669"/>
    <property type="project" value="UniProtKB-EC"/>
</dbReference>
<gene>
    <name evidence="11" type="primary">cysI</name>
    <name evidence="14" type="ORF">J2T60_001793</name>
</gene>
<evidence type="ECO:0000256" key="7">
    <source>
        <dbReference type="ARBA" id="ARBA00023002"/>
    </source>
</evidence>
<comment type="cofactor">
    <cofactor evidence="11">
        <name>[4Fe-4S] cluster</name>
        <dbReference type="ChEBI" id="CHEBI:49883"/>
    </cofactor>
    <text evidence="11">Binds 1 [4Fe-4S] cluster per subunit.</text>
</comment>
<dbReference type="Proteomes" id="UP001523550">
    <property type="component" value="Unassembled WGS sequence"/>
</dbReference>
<keyword evidence="8 11" id="KW-0408">Iron</keyword>
<dbReference type="Gene3D" id="3.90.480.10">
    <property type="entry name" value="Sulfite Reductase Hemoprotein,Domain 2"/>
    <property type="match status" value="1"/>
</dbReference>
<dbReference type="Pfam" id="PF01077">
    <property type="entry name" value="NIR_SIR"/>
    <property type="match status" value="1"/>
</dbReference>
<evidence type="ECO:0000256" key="8">
    <source>
        <dbReference type="ARBA" id="ARBA00023004"/>
    </source>
</evidence>
<dbReference type="InterPro" id="IPR045854">
    <property type="entry name" value="NO2/SO3_Rdtase_4Fe4S_sf"/>
</dbReference>
<dbReference type="SUPFAM" id="SSF55124">
    <property type="entry name" value="Nitrite/Sulfite reductase N-terminal domain-like"/>
    <property type="match status" value="2"/>
</dbReference>
<evidence type="ECO:0000256" key="10">
    <source>
        <dbReference type="ARBA" id="ARBA00023192"/>
    </source>
</evidence>